<evidence type="ECO:0000313" key="8">
    <source>
        <dbReference type="Proteomes" id="UP000603317"/>
    </source>
</evidence>
<dbReference type="RefSeq" id="WP_188642850.1">
    <property type="nucleotide sequence ID" value="NZ_BMID01000001.1"/>
</dbReference>
<evidence type="ECO:0000313" key="7">
    <source>
        <dbReference type="EMBL" id="GGA11952.1"/>
    </source>
</evidence>
<accession>A0ABQ1FIC3</accession>
<comment type="caution">
    <text evidence="7">The sequence shown here is derived from an EMBL/GenBank/DDBJ whole genome shotgun (WGS) entry which is preliminary data.</text>
</comment>
<reference evidence="8" key="1">
    <citation type="journal article" date="2019" name="Int. J. Syst. Evol. Microbiol.">
        <title>The Global Catalogue of Microorganisms (GCM) 10K type strain sequencing project: providing services to taxonomists for standard genome sequencing and annotation.</title>
        <authorList>
            <consortium name="The Broad Institute Genomics Platform"/>
            <consortium name="The Broad Institute Genome Sequencing Center for Infectious Disease"/>
            <person name="Wu L."/>
            <person name="Ma J."/>
        </authorList>
    </citation>
    <scope>NUCLEOTIDE SEQUENCE [LARGE SCALE GENOMIC DNA]</scope>
    <source>
        <strain evidence="8">CGMCC 1.15297</strain>
    </source>
</reference>
<evidence type="ECO:0000259" key="6">
    <source>
        <dbReference type="Pfam" id="PF00107"/>
    </source>
</evidence>
<feature type="domain" description="Alcohol dehydrogenase-like C-terminal" evidence="6">
    <location>
        <begin position="151"/>
        <end position="262"/>
    </location>
</feature>
<keyword evidence="8" id="KW-1185">Reference proteome</keyword>
<evidence type="ECO:0000256" key="2">
    <source>
        <dbReference type="ARBA" id="ARBA00008072"/>
    </source>
</evidence>
<name>A0ABQ1FIC3_9SPHN</name>
<keyword evidence="4" id="KW-0862">Zinc</keyword>
<evidence type="ECO:0000256" key="4">
    <source>
        <dbReference type="ARBA" id="ARBA00022833"/>
    </source>
</evidence>
<protein>
    <recommendedName>
        <fullName evidence="6">Alcohol dehydrogenase-like C-terminal domain-containing protein</fullName>
    </recommendedName>
</protein>
<dbReference type="InterPro" id="IPR036291">
    <property type="entry name" value="NAD(P)-bd_dom_sf"/>
</dbReference>
<dbReference type="PANTHER" id="PTHR43350:SF17">
    <property type="entry name" value="NAD-DEPENDENT ALCOHOL DEHYDROGENASE"/>
    <property type="match status" value="1"/>
</dbReference>
<dbReference type="InterPro" id="IPR013149">
    <property type="entry name" value="ADH-like_C"/>
</dbReference>
<evidence type="ECO:0000256" key="1">
    <source>
        <dbReference type="ARBA" id="ARBA00001947"/>
    </source>
</evidence>
<sequence length="330" mass="35255">MSGANAKVVWLDGPGELALREERLAAPGPGKVLCETVVSAISPGTELAAWRGLPPLRPGVVYPRLQGYCNVARVTACGEDVESVVEGDRVLSFASHRSHHLLAEADILYRLPEGADADRVVAAYLFHLGYNAVLRSDVRAGSKVFVIGLGALGLASVAMAQLAGAEVYALSGQAAPAKLARGYGAKQVFARDDASLDTLAADVVITTTNGWGDIDIALHAAGQNGTVACLGFPGRGEPAPETNPFDSQYFYMKQLSIEAVGWSPEHDDSRGFNRFNERANIAYLARLIEDGRLDPAPILSGRYRGEDIARAYADLDARKDDAVTYLLDWN</sequence>
<dbReference type="PANTHER" id="PTHR43350">
    <property type="entry name" value="NAD-DEPENDENT ALCOHOL DEHYDROGENASE"/>
    <property type="match status" value="1"/>
</dbReference>
<dbReference type="SUPFAM" id="SSF51735">
    <property type="entry name" value="NAD(P)-binding Rossmann-fold domains"/>
    <property type="match status" value="1"/>
</dbReference>
<gene>
    <name evidence="7" type="ORF">GCM10010923_23280</name>
</gene>
<dbReference type="Proteomes" id="UP000603317">
    <property type="component" value="Unassembled WGS sequence"/>
</dbReference>
<dbReference type="Gene3D" id="3.40.50.720">
    <property type="entry name" value="NAD(P)-binding Rossmann-like Domain"/>
    <property type="match status" value="1"/>
</dbReference>
<dbReference type="EMBL" id="BMID01000001">
    <property type="protein sequence ID" value="GGA11952.1"/>
    <property type="molecule type" value="Genomic_DNA"/>
</dbReference>
<evidence type="ECO:0000256" key="5">
    <source>
        <dbReference type="ARBA" id="ARBA00023002"/>
    </source>
</evidence>
<keyword evidence="3" id="KW-0479">Metal-binding</keyword>
<proteinExistence type="inferred from homology"/>
<dbReference type="Pfam" id="PF00107">
    <property type="entry name" value="ADH_zinc_N"/>
    <property type="match status" value="1"/>
</dbReference>
<organism evidence="7 8">
    <name type="scientific">Blastomonas marina</name>
    <dbReference type="NCBI Taxonomy" id="1867408"/>
    <lineage>
        <taxon>Bacteria</taxon>
        <taxon>Pseudomonadati</taxon>
        <taxon>Pseudomonadota</taxon>
        <taxon>Alphaproteobacteria</taxon>
        <taxon>Sphingomonadales</taxon>
        <taxon>Sphingomonadaceae</taxon>
        <taxon>Blastomonas</taxon>
    </lineage>
</organism>
<comment type="cofactor">
    <cofactor evidence="1">
        <name>Zn(2+)</name>
        <dbReference type="ChEBI" id="CHEBI:29105"/>
    </cofactor>
</comment>
<dbReference type="Gene3D" id="3.90.180.10">
    <property type="entry name" value="Medium-chain alcohol dehydrogenases, catalytic domain"/>
    <property type="match status" value="2"/>
</dbReference>
<keyword evidence="5" id="KW-0560">Oxidoreductase</keyword>
<dbReference type="InterPro" id="IPR011032">
    <property type="entry name" value="GroES-like_sf"/>
</dbReference>
<dbReference type="SUPFAM" id="SSF50129">
    <property type="entry name" value="GroES-like"/>
    <property type="match status" value="1"/>
</dbReference>
<evidence type="ECO:0000256" key="3">
    <source>
        <dbReference type="ARBA" id="ARBA00022723"/>
    </source>
</evidence>
<dbReference type="CDD" id="cd08255">
    <property type="entry name" value="2-desacetyl-2-hydroxyethyl_bacteriochlorophyllide_like"/>
    <property type="match status" value="1"/>
</dbReference>
<comment type="similarity">
    <text evidence="2">Belongs to the zinc-containing alcohol dehydrogenase family.</text>
</comment>